<dbReference type="InterPro" id="IPR018061">
    <property type="entry name" value="Retropepsins"/>
</dbReference>
<dbReference type="GO" id="GO:0046718">
    <property type="term" value="P:symbiont entry into host cell"/>
    <property type="evidence" value="ECO:0007669"/>
    <property type="project" value="UniProtKB-KW"/>
</dbReference>
<keyword evidence="4" id="KW-0548">Nucleotidyltransferase</keyword>
<dbReference type="InterPro" id="IPR043128">
    <property type="entry name" value="Rev_trsase/Diguanyl_cyclase"/>
</dbReference>
<dbReference type="GeneID" id="921676"/>
<dbReference type="GO" id="GO:0004190">
    <property type="term" value="F:aspartic-type endopeptidase activity"/>
    <property type="evidence" value="ECO:0007669"/>
    <property type="project" value="UniProtKB-KW"/>
</dbReference>
<dbReference type="InterPro" id="IPR000477">
    <property type="entry name" value="RT_dom"/>
</dbReference>
<dbReference type="GO" id="GO:0004523">
    <property type="term" value="F:RNA-DNA hybrid ribonuclease activity"/>
    <property type="evidence" value="ECO:0007669"/>
    <property type="project" value="InterPro"/>
</dbReference>
<dbReference type="GO" id="GO:0006310">
    <property type="term" value="P:DNA recombination"/>
    <property type="evidence" value="ECO:0007669"/>
    <property type="project" value="UniProtKB-KW"/>
</dbReference>
<evidence type="ECO:0000256" key="3">
    <source>
        <dbReference type="ARBA" id="ARBA00022679"/>
    </source>
</evidence>
<keyword evidence="2" id="KW-0645">Protease</keyword>
<name>Q91DS7_9VIRU</name>
<keyword evidence="13" id="KW-0233">DNA recombination</keyword>
<keyword evidence="9" id="KW-0378">Hydrolase</keyword>
<accession>Q91DS7</accession>
<keyword evidence="3" id="KW-0808">Transferase</keyword>
<feature type="region of interest" description="Disordered" evidence="17">
    <location>
        <begin position="1836"/>
        <end position="1857"/>
    </location>
</feature>
<dbReference type="Pfam" id="PF00077">
    <property type="entry name" value="RVP"/>
    <property type="match status" value="1"/>
</dbReference>
<dbReference type="EMBL" id="AJ277091">
    <property type="protein sequence ID" value="CAC44907.1"/>
    <property type="molecule type" value="Genomic_DNA"/>
</dbReference>
<keyword evidence="8 15" id="KW-0863">Zinc-finger</keyword>
<dbReference type="InterPro" id="IPR051320">
    <property type="entry name" value="Viral_Replic_Matur_Polypro"/>
</dbReference>
<dbReference type="EC" id="2.7.7.49" evidence="1"/>
<evidence type="ECO:0000256" key="11">
    <source>
        <dbReference type="ARBA" id="ARBA00022842"/>
    </source>
</evidence>
<evidence type="ECO:0000256" key="8">
    <source>
        <dbReference type="ARBA" id="ARBA00022771"/>
    </source>
</evidence>
<dbReference type="PANTHER" id="PTHR33064:SF37">
    <property type="entry name" value="RIBONUCLEASE H"/>
    <property type="match status" value="1"/>
</dbReference>
<dbReference type="KEGG" id="vg:921676"/>
<dbReference type="GO" id="GO:0008270">
    <property type="term" value="F:zinc ion binding"/>
    <property type="evidence" value="ECO:0007669"/>
    <property type="project" value="UniProtKB-KW"/>
</dbReference>
<keyword evidence="11" id="KW-0460">Magnesium</keyword>
<evidence type="ECO:0000256" key="6">
    <source>
        <dbReference type="ARBA" id="ARBA00022750"/>
    </source>
</evidence>
<evidence type="ECO:0000259" key="19">
    <source>
        <dbReference type="PROSITE" id="PS50878"/>
    </source>
</evidence>
<dbReference type="PROSITE" id="PS50879">
    <property type="entry name" value="RNASE_H_1"/>
    <property type="match status" value="1"/>
</dbReference>
<dbReference type="InterPro" id="IPR043502">
    <property type="entry name" value="DNA/RNA_pol_sf"/>
</dbReference>
<feature type="domain" description="Reverse transcriptase" evidence="19">
    <location>
        <begin position="1303"/>
        <end position="1483"/>
    </location>
</feature>
<evidence type="ECO:0000256" key="14">
    <source>
        <dbReference type="ARBA" id="ARBA00023296"/>
    </source>
</evidence>
<dbReference type="SUPFAM" id="SSF57756">
    <property type="entry name" value="Retrovirus zinc finger-like domains"/>
    <property type="match status" value="1"/>
</dbReference>
<feature type="coiled-coil region" evidence="16">
    <location>
        <begin position="943"/>
        <end position="984"/>
    </location>
</feature>
<dbReference type="InterPro" id="IPR001878">
    <property type="entry name" value="Znf_CCHC"/>
</dbReference>
<dbReference type="GO" id="GO:0003676">
    <property type="term" value="F:nucleic acid binding"/>
    <property type="evidence" value="ECO:0007669"/>
    <property type="project" value="InterPro"/>
</dbReference>
<dbReference type="PROSITE" id="PS50158">
    <property type="entry name" value="ZF_CCHC"/>
    <property type="match status" value="1"/>
</dbReference>
<sequence length="1912" mass="218664">MAQVVRGTGSSTVLEDGAVLDDQIRDYRRSQHLKHELSRKTAKALSWVKTTDDNPREQTLEMVMSPEAELERSLKKRARAFPAEVIYSPRRDDIHHRVFVGSSSQDVMIVDDNQIDMTYIKEESFEKLEQAGFRYIHLGAMAIRIQPLHAAWSGKLAFIVLRDVRNSPPTTLGAMEVDLSKGAQLIYVLPNFMCTIKDFYHGIQLSIKTKGYEGWQGEANLHLERLITGRLSNTSNVAFKYKIDGVTAYLKTNGIKAIDAKKESTKKIRGGEWNIQPSTVEVVMEPRDMMQSQNFDGTTSFRFTNFQASASRPAPAYNDEDEVEMEAHMALCEELDEELTDQQWIDRYLSEYSAQQKVVGEIDEEEEEDIITTFLSAIPDEEEAYPAEEIEEEYPAIKRLEELMRTRVIVKEVPEKSEQPQEAKMASSEGSSAIWQPGTMDLDGNFPGYAPAQGATGWDNSASSSKKNYGGYSRKFKNESEFFNLPSAMATSGAILVLTMNNYAKEFERWQSINTNLLATQSFETADDKITRIENLLGETEKLMFQTWRMAFPNAFDTLRGQALGTNGTANVFAQIKRVLLGEVPEQGTTGVQDAAYKKIKSLVCTEMTYPALMRYMVGYRNLAARSGRAWANNELTNEFFTKLPGKLGDKVKEAFVAKYPSVERHVPAAIRFTYDYLEEICTENNFQKQLRSLNFCKGFPVVNPVGTKKYGKRYGTRKARSYRGKPHSSHVRIERTRYLKQRKDGKGEKKCRCFVCGSTEHLMKDCKSPMKRQDRVNLAREIDIPDNYDIVSVGFDEEDTEDIYSVSENEENQAHLGVSYEDPQLPTIPTSFEEWEEYYKEEFTLMAEVDDSSDEEKGPFLVGPKDGFRHQMIVSQKQYKCTHDWEYQKDRTRPCKRCLKTVSKGEYAYCKICKVGVCNDCALWCYQIKAPTCSQEKKPSSSINYEKLARQLLLENSKLKEEKKILIEELNKEIKARQEAEKNKAVFVEETSSEVNDEIEMWKSKAELYEALYHEALNKPSSSMIKEGLYQTQITHLTKELRQLEAGMEVNQAVESEEEDEVEEVTLMASAVKDQMFRFPVVIEVPEVGKVQLTALLDTGATRSCINKPFIEDKMLQDTAFKVKISGVNSVTYLDKQVKDGAKLWAGSSWFRLPLTYVGNMHMGEKTQMLIGCNFLQSLAGGVRLEGRTVTFYKYISSIQANEFLQAEVEEINIATSEGGFIDKPFMSKNKQLIEEMKEQGYMGEDTLKHWEKNKVKCKIELINPDLIIKDKPITMLTIQTKEAMRKHVDALLARGVIRKSNSPHRTNAFIVESGTSVDPVTKKEIRGKPRLVFNYKRLNDNTWPDQYSLPGINALLKNVARAKIFSKFDLKSGFHQVAMDPESIPLTAFTAYNELYEWLVMPFGLKNAPAVFQRKMDDCFRGTERFIAVYIDDILVFSETEEKHAEHLWKMLQICKKNGLILSPSKYKIGVKRVDFLGSTIGDNQLAVQEHIVSKIADFDEERLKTKEGLKSWLATLNYARNHIKDMGKLLGPLYPKTSEKGAKGLNSEDWKLISRIKTMVRSLPSLTIPPEDAYIIIETDACATGWGAVCKWKKSKADPRSSELICRYASGKFDKPKGTCDAEIYGVMNGLEKMRLFYLDKREITVRTDSAAIERFYNKSVEHKPSEIRWIRFMDYITGAGPTIVIEHIKGKHNGLADILSRLKAKLAEAPSEEVVLLAKALKEIAYYPDHPQVPKLIEWGKQILDPFPKFKKDMFERTEHIMMATQEPTLLCGCRKPAIMLTSGTRLNPRRRFYKCAMNICHCWYWADLLEEYVQERIEDFMVENFDKKAKLDEPSSSNVHHDDYEEHRSSVIDRPRPTDDHFRPWGDVTYWLNKEAEECHTRGDNVEGAEDAVDLTDVSNDDQWRRS</sequence>
<evidence type="ECO:0000256" key="7">
    <source>
        <dbReference type="ARBA" id="ARBA00022759"/>
    </source>
</evidence>
<dbReference type="Gene3D" id="3.30.420.10">
    <property type="entry name" value="Ribonuclease H-like superfamily/Ribonuclease H"/>
    <property type="match status" value="1"/>
</dbReference>
<dbReference type="InterPro" id="IPR002156">
    <property type="entry name" value="RNaseH_domain"/>
</dbReference>
<evidence type="ECO:0000256" key="1">
    <source>
        <dbReference type="ARBA" id="ARBA00012493"/>
    </source>
</evidence>
<dbReference type="PROSITE" id="PS50878">
    <property type="entry name" value="RT_POL"/>
    <property type="match status" value="1"/>
</dbReference>
<dbReference type="GO" id="GO:0006508">
    <property type="term" value="P:proteolysis"/>
    <property type="evidence" value="ECO:0007669"/>
    <property type="project" value="UniProtKB-KW"/>
</dbReference>
<dbReference type="InterPro" id="IPR036875">
    <property type="entry name" value="Znf_CCHC_sf"/>
</dbReference>
<dbReference type="SUPFAM" id="SSF56672">
    <property type="entry name" value="DNA/RNA polymerases"/>
    <property type="match status" value="1"/>
</dbReference>
<keyword evidence="7" id="KW-0255">Endonuclease</keyword>
<dbReference type="SMART" id="SM00343">
    <property type="entry name" value="ZnF_C2HC"/>
    <property type="match status" value="1"/>
</dbReference>
<keyword evidence="10" id="KW-0862">Zinc</keyword>
<keyword evidence="16" id="KW-0175">Coiled coil</keyword>
<evidence type="ECO:0000256" key="16">
    <source>
        <dbReference type="SAM" id="Coils"/>
    </source>
</evidence>
<dbReference type="Pfam" id="PF00078">
    <property type="entry name" value="RVT_1"/>
    <property type="match status" value="1"/>
</dbReference>
<evidence type="ECO:0000256" key="5">
    <source>
        <dbReference type="ARBA" id="ARBA00022722"/>
    </source>
</evidence>
<evidence type="ECO:0000256" key="12">
    <source>
        <dbReference type="ARBA" id="ARBA00022918"/>
    </source>
</evidence>
<feature type="region of interest" description="Disordered" evidence="17">
    <location>
        <begin position="414"/>
        <end position="434"/>
    </location>
</feature>
<keyword evidence="12" id="KW-0695">RNA-directed DNA polymerase</keyword>
<dbReference type="Gene3D" id="2.40.70.10">
    <property type="entry name" value="Acid Proteases"/>
    <property type="match status" value="1"/>
</dbReference>
<evidence type="ECO:0000313" key="22">
    <source>
        <dbReference type="Proteomes" id="UP000204447"/>
    </source>
</evidence>
<dbReference type="PROSITE" id="PS00141">
    <property type="entry name" value="ASP_PROTEASE"/>
    <property type="match status" value="1"/>
</dbReference>
<evidence type="ECO:0000259" key="20">
    <source>
        <dbReference type="PROSITE" id="PS50879"/>
    </source>
</evidence>
<dbReference type="Pfam" id="PF22909">
    <property type="entry name" value="Caulimovir_coat_dom"/>
    <property type="match status" value="1"/>
</dbReference>
<evidence type="ECO:0000259" key="18">
    <source>
        <dbReference type="PROSITE" id="PS50158"/>
    </source>
</evidence>
<keyword evidence="5" id="KW-0540">Nuclease</keyword>
<feature type="domain" description="CCHC-type" evidence="18">
    <location>
        <begin position="753"/>
        <end position="769"/>
    </location>
</feature>
<dbReference type="InterPro" id="IPR041373">
    <property type="entry name" value="RT_RNaseH"/>
</dbReference>
<dbReference type="Gene3D" id="3.10.10.10">
    <property type="entry name" value="HIV Type 1 Reverse Transcriptase, subunit A, domain 1"/>
    <property type="match status" value="1"/>
</dbReference>
<dbReference type="Gene3D" id="3.30.70.270">
    <property type="match status" value="1"/>
</dbReference>
<dbReference type="CDD" id="cd01647">
    <property type="entry name" value="RT_LTR"/>
    <property type="match status" value="1"/>
</dbReference>
<proteinExistence type="predicted"/>
<evidence type="ECO:0000256" key="17">
    <source>
        <dbReference type="SAM" id="MobiDB-lite"/>
    </source>
</evidence>
<dbReference type="InterPro" id="IPR001969">
    <property type="entry name" value="Aspartic_peptidase_AS"/>
</dbReference>
<dbReference type="InterPro" id="IPR021109">
    <property type="entry name" value="Peptidase_aspartic_dom_sf"/>
</dbReference>
<evidence type="ECO:0000256" key="4">
    <source>
        <dbReference type="ARBA" id="ARBA00022695"/>
    </source>
</evidence>
<evidence type="ECO:0000256" key="9">
    <source>
        <dbReference type="ARBA" id="ARBA00022801"/>
    </source>
</evidence>
<dbReference type="PANTHER" id="PTHR33064">
    <property type="entry name" value="POL PROTEIN"/>
    <property type="match status" value="1"/>
</dbReference>
<evidence type="ECO:0000256" key="15">
    <source>
        <dbReference type="PROSITE-ProRule" id="PRU00047"/>
    </source>
</evidence>
<evidence type="ECO:0000256" key="13">
    <source>
        <dbReference type="ARBA" id="ARBA00023172"/>
    </source>
</evidence>
<dbReference type="GO" id="GO:0003964">
    <property type="term" value="F:RNA-directed DNA polymerase activity"/>
    <property type="evidence" value="ECO:0007669"/>
    <property type="project" value="UniProtKB-KW"/>
</dbReference>
<evidence type="ECO:0000313" key="21">
    <source>
        <dbReference type="EMBL" id="CAC44907.1"/>
    </source>
</evidence>
<protein>
    <recommendedName>
        <fullName evidence="1">RNA-directed DNA polymerase</fullName>
        <ecNumber evidence="1">2.7.7.49</ecNumber>
    </recommendedName>
</protein>
<evidence type="ECO:0000256" key="2">
    <source>
        <dbReference type="ARBA" id="ARBA00022670"/>
    </source>
</evidence>
<keyword evidence="6" id="KW-0064">Aspartyl protease</keyword>
<feature type="region of interest" description="Disordered" evidence="17">
    <location>
        <begin position="1886"/>
        <end position="1912"/>
    </location>
</feature>
<keyword evidence="8 15" id="KW-0479">Metal-binding</keyword>
<dbReference type="InterPro" id="IPR036397">
    <property type="entry name" value="RNaseH_sf"/>
</dbReference>
<organism evidence="21 22">
    <name type="scientific">Sugarcane bacilliform IM virus</name>
    <dbReference type="NCBI Taxonomy" id="362398"/>
    <lineage>
        <taxon>Viruses</taxon>
        <taxon>Riboviria</taxon>
        <taxon>Pararnavirae</taxon>
        <taxon>Artverviricota</taxon>
        <taxon>Revtraviricetes</taxon>
        <taxon>Ortervirales</taxon>
        <taxon>Caulimoviridae</taxon>
        <taxon>Badnavirus</taxon>
        <taxon>Badnavirus gammasacchari</taxon>
    </lineage>
</organism>
<dbReference type="RefSeq" id="NP_149413.1">
    <property type="nucleotide sequence ID" value="NC_003031.1"/>
</dbReference>
<reference evidence="21 22" key="1">
    <citation type="submission" date="2000-03" db="EMBL/GenBank/DDBJ databases">
        <title>Sequence analysis of an Australian isolate of Sugarcane bacilliform badnavirus.</title>
        <authorList>
            <person name="Geijskes R.J."/>
            <person name="Braithwaite K.S."/>
            <person name="Harding R.M."/>
            <person name="Dale J.L."/>
            <person name="Smith G.R."/>
        </authorList>
    </citation>
    <scope>NUCLEOTIDE SEQUENCE [LARGE SCALE GENOMIC DNA]</scope>
    <source>
        <strain evidence="21">Ireng Maleng</strain>
    </source>
</reference>
<dbReference type="Proteomes" id="UP000204447">
    <property type="component" value="Segment"/>
</dbReference>
<dbReference type="SUPFAM" id="SSF50630">
    <property type="entry name" value="Acid proteases"/>
    <property type="match status" value="1"/>
</dbReference>
<dbReference type="Pfam" id="PF17917">
    <property type="entry name" value="RT_RNaseH"/>
    <property type="match status" value="1"/>
</dbReference>
<keyword evidence="14" id="KW-1160">Virus entry into host cell</keyword>
<feature type="domain" description="RNase H type-1" evidence="20">
    <location>
        <begin position="1574"/>
        <end position="1709"/>
    </location>
</feature>
<keyword evidence="22" id="KW-1185">Reference proteome</keyword>
<evidence type="ECO:0000256" key="10">
    <source>
        <dbReference type="ARBA" id="ARBA00022833"/>
    </source>
</evidence>